<organism evidence="1">
    <name type="scientific">bioreactor metagenome</name>
    <dbReference type="NCBI Taxonomy" id="1076179"/>
    <lineage>
        <taxon>unclassified sequences</taxon>
        <taxon>metagenomes</taxon>
        <taxon>ecological metagenomes</taxon>
    </lineage>
</organism>
<dbReference type="SUPFAM" id="SSF142535">
    <property type="entry name" value="AF0625-like"/>
    <property type="match status" value="1"/>
</dbReference>
<comment type="caution">
    <text evidence="1">The sequence shown here is derived from an EMBL/GenBank/DDBJ whole genome shotgun (WGS) entry which is preliminary data.</text>
</comment>
<reference evidence="1" key="1">
    <citation type="submission" date="2019-08" db="EMBL/GenBank/DDBJ databases">
        <authorList>
            <person name="Kucharzyk K."/>
            <person name="Murdoch R.W."/>
            <person name="Higgins S."/>
            <person name="Loffler F."/>
        </authorList>
    </citation>
    <scope>NUCLEOTIDE SEQUENCE</scope>
</reference>
<dbReference type="GO" id="GO:0051499">
    <property type="term" value="F:D-aminoacyl-tRNA deacylase activity"/>
    <property type="evidence" value="ECO:0007669"/>
    <property type="project" value="InterPro"/>
</dbReference>
<dbReference type="InterPro" id="IPR007508">
    <property type="entry name" value="DtdA"/>
</dbReference>
<sequence>MKKAVYFFCPITELDACATGVLEKVKSLLPLQESGLVVDGMPAYFYIDPVGNRFDFVSCDYYLSHRYEKYLPMMNGHFADYDVAGYINWHGGANAPDKVLTVHTIGDVITGKFAPSNPLYTKNLAVALEKWRVNLGLMDFTTYTEATHWSGAIHGSDTALLEGYPVPMLDIEIGSEQETLENPVAQETIARALTEVFASDTRPKTILALGGIHFDETYSASLKDAASGISVGHYLPTIWLVNGGYEEEAGLEKLFHAAKTIEGGIDAVVYNDNMKKPVKDCVRAFAAQADKPLLKHRRLYDPAQIEW</sequence>
<proteinExistence type="predicted"/>
<dbReference type="Pfam" id="PF04414">
    <property type="entry name" value="tRNA_deacylase"/>
    <property type="match status" value="1"/>
</dbReference>
<accession>A0A644ZUT7</accession>
<dbReference type="Gene3D" id="3.40.630.50">
    <property type="entry name" value="AF0625-like"/>
    <property type="match status" value="1"/>
</dbReference>
<gene>
    <name evidence="1" type="ORF">SDC9_91411</name>
</gene>
<dbReference type="EMBL" id="VSSQ01010592">
    <property type="protein sequence ID" value="MPM44730.1"/>
    <property type="molecule type" value="Genomic_DNA"/>
</dbReference>
<evidence type="ECO:0000313" key="1">
    <source>
        <dbReference type="EMBL" id="MPM44730.1"/>
    </source>
</evidence>
<dbReference type="AlphaFoldDB" id="A0A644ZUT7"/>
<protein>
    <recommendedName>
        <fullName evidence="2">D-aminoacyl-tRNA deacylase</fullName>
    </recommendedName>
</protein>
<name>A0A644ZUT7_9ZZZZ</name>
<evidence type="ECO:0008006" key="2">
    <source>
        <dbReference type="Google" id="ProtNLM"/>
    </source>
</evidence>